<organism evidence="1 2">
    <name type="scientific">Stegodyphus mimosarum</name>
    <name type="common">African social velvet spider</name>
    <dbReference type="NCBI Taxonomy" id="407821"/>
    <lineage>
        <taxon>Eukaryota</taxon>
        <taxon>Metazoa</taxon>
        <taxon>Ecdysozoa</taxon>
        <taxon>Arthropoda</taxon>
        <taxon>Chelicerata</taxon>
        <taxon>Arachnida</taxon>
        <taxon>Araneae</taxon>
        <taxon>Araneomorphae</taxon>
        <taxon>Entelegynae</taxon>
        <taxon>Eresoidea</taxon>
        <taxon>Eresidae</taxon>
        <taxon>Stegodyphus</taxon>
    </lineage>
</organism>
<dbReference type="EMBL" id="KK115666">
    <property type="protein sequence ID" value="KFM65685.1"/>
    <property type="molecule type" value="Genomic_DNA"/>
</dbReference>
<accession>A0A087TKP6</accession>
<evidence type="ECO:0000313" key="2">
    <source>
        <dbReference type="Proteomes" id="UP000054359"/>
    </source>
</evidence>
<reference evidence="1 2" key="1">
    <citation type="submission" date="2013-11" db="EMBL/GenBank/DDBJ databases">
        <title>Genome sequencing of Stegodyphus mimosarum.</title>
        <authorList>
            <person name="Bechsgaard J."/>
        </authorList>
    </citation>
    <scope>NUCLEOTIDE SEQUENCE [LARGE SCALE GENOMIC DNA]</scope>
</reference>
<name>A0A087TKP6_STEMI</name>
<protein>
    <submittedName>
        <fullName evidence="1">Uncharacterized protein</fullName>
    </submittedName>
</protein>
<dbReference type="Proteomes" id="UP000054359">
    <property type="component" value="Unassembled WGS sequence"/>
</dbReference>
<sequence length="45" mass="5721">MLCIRINRKQIYSEIYSIWWNYTYNCLAFNDDLIVILNFYVFHYF</sequence>
<feature type="non-terminal residue" evidence="1">
    <location>
        <position position="45"/>
    </location>
</feature>
<keyword evidence="2" id="KW-1185">Reference proteome</keyword>
<dbReference type="AlphaFoldDB" id="A0A087TKP6"/>
<proteinExistence type="predicted"/>
<gene>
    <name evidence="1" type="ORF">X975_12259</name>
</gene>
<evidence type="ECO:0000313" key="1">
    <source>
        <dbReference type="EMBL" id="KFM65685.1"/>
    </source>
</evidence>